<organism evidence="2 3">
    <name type="scientific">Sphenostylis stenocarpa</name>
    <dbReference type="NCBI Taxonomy" id="92480"/>
    <lineage>
        <taxon>Eukaryota</taxon>
        <taxon>Viridiplantae</taxon>
        <taxon>Streptophyta</taxon>
        <taxon>Embryophyta</taxon>
        <taxon>Tracheophyta</taxon>
        <taxon>Spermatophyta</taxon>
        <taxon>Magnoliopsida</taxon>
        <taxon>eudicotyledons</taxon>
        <taxon>Gunneridae</taxon>
        <taxon>Pentapetalae</taxon>
        <taxon>rosids</taxon>
        <taxon>fabids</taxon>
        <taxon>Fabales</taxon>
        <taxon>Fabaceae</taxon>
        <taxon>Papilionoideae</taxon>
        <taxon>50 kb inversion clade</taxon>
        <taxon>NPAAA clade</taxon>
        <taxon>indigoferoid/millettioid clade</taxon>
        <taxon>Phaseoleae</taxon>
        <taxon>Sphenostylis</taxon>
    </lineage>
</organism>
<feature type="region of interest" description="Disordered" evidence="1">
    <location>
        <begin position="1"/>
        <end position="30"/>
    </location>
</feature>
<keyword evidence="3" id="KW-1185">Reference proteome</keyword>
<dbReference type="EMBL" id="OY731399">
    <property type="protein sequence ID" value="CAJ1927783.1"/>
    <property type="molecule type" value="Genomic_DNA"/>
</dbReference>
<sequence length="106" mass="12360">MESGGDEMKQVKNGKGTEEGERWEEFRGNDGSKNVNLIRFVWGSSEWAGTRQARAWPTPNSPYFQSPLTSCLVRPRHYCVMQKLLLLTINYDTAKWKLTYMWILIE</sequence>
<dbReference type="Gramene" id="rna-AYBTSS11_LOCUS4124">
    <property type="protein sequence ID" value="CAJ1927783.1"/>
    <property type="gene ID" value="gene-AYBTSS11_LOCUS4124"/>
</dbReference>
<reference evidence="2" key="1">
    <citation type="submission" date="2023-10" db="EMBL/GenBank/DDBJ databases">
        <authorList>
            <person name="Domelevo Entfellner J.-B."/>
        </authorList>
    </citation>
    <scope>NUCLEOTIDE SEQUENCE</scope>
</reference>
<accession>A0AA86RZY2</accession>
<evidence type="ECO:0000313" key="2">
    <source>
        <dbReference type="EMBL" id="CAJ1927783.1"/>
    </source>
</evidence>
<protein>
    <submittedName>
        <fullName evidence="2">Uncharacterized protein</fullName>
    </submittedName>
</protein>
<dbReference type="AlphaFoldDB" id="A0AA86RZY2"/>
<dbReference type="Proteomes" id="UP001189624">
    <property type="component" value="Chromosome 2"/>
</dbReference>
<name>A0AA86RZY2_9FABA</name>
<evidence type="ECO:0000313" key="3">
    <source>
        <dbReference type="Proteomes" id="UP001189624"/>
    </source>
</evidence>
<gene>
    <name evidence="2" type="ORF">AYBTSS11_LOCUS4124</name>
</gene>
<evidence type="ECO:0000256" key="1">
    <source>
        <dbReference type="SAM" id="MobiDB-lite"/>
    </source>
</evidence>
<proteinExistence type="predicted"/>